<dbReference type="OrthoDB" id="264641at2759"/>
<evidence type="ECO:0000256" key="1">
    <source>
        <dbReference type="SAM" id="SignalP"/>
    </source>
</evidence>
<evidence type="ECO:0000313" key="3">
    <source>
        <dbReference type="Proteomes" id="UP000515908"/>
    </source>
</evidence>
<reference evidence="2 3" key="1">
    <citation type="submission" date="2020-08" db="EMBL/GenBank/DDBJ databases">
        <authorList>
            <person name="Newling K."/>
            <person name="Davey J."/>
            <person name="Forrester S."/>
        </authorList>
    </citation>
    <scope>NUCLEOTIDE SEQUENCE [LARGE SCALE GENOMIC DNA]</scope>
    <source>
        <strain evidence="3">Crithidia deanei Carvalho (ATCC PRA-265)</strain>
    </source>
</reference>
<gene>
    <name evidence="2" type="ORF">ADEAN_000813900</name>
</gene>
<evidence type="ECO:0000313" key="2">
    <source>
        <dbReference type="EMBL" id="CAD2220617.1"/>
    </source>
</evidence>
<dbReference type="EMBL" id="LR877162">
    <property type="protein sequence ID" value="CAD2220617.1"/>
    <property type="molecule type" value="Genomic_DNA"/>
</dbReference>
<dbReference type="Proteomes" id="UP000515908">
    <property type="component" value="Chromosome 18"/>
</dbReference>
<feature type="signal peptide" evidence="1">
    <location>
        <begin position="1"/>
        <end position="25"/>
    </location>
</feature>
<dbReference type="VEuPathDB" id="TriTrypDB:ADEAN_000813900"/>
<protein>
    <recommendedName>
        <fullName evidence="4">Beta-lactamase</fullName>
    </recommendedName>
</protein>
<keyword evidence="3" id="KW-1185">Reference proteome</keyword>
<evidence type="ECO:0008006" key="4">
    <source>
        <dbReference type="Google" id="ProtNLM"/>
    </source>
</evidence>
<keyword evidence="1" id="KW-0732">Signal</keyword>
<sequence>MKLTSVIFRCVLLFLLICGMGNTASKQTTPTTNMFNYRNASDSFFYNLYNSIQSNPYFNYDRKIFAASMMVRQVGDTFSYNYQFASGTTDNNLNDPLNTVLNRNTNSNNVAEAFAANSFFSQLFLSMVIFDLEYKGLLPFGVVDPIPLDYLPENYRTHMTGLNSNNILFKNMNFPTSSNNINIMSLLQHTSTLTDYYFESQTISKSFEDGADTTQTVPTLDVYVENLFSNQINGTTPANVSGIDVNLFSSPADFANATSAANYCNGVGQVGCYYFAKNNIAVLSYILNQILIATADRNNITATDVNSYSFELLFPLSLSRTFLLTTSGERSFPTYPPVTIKSNIHYFSSIVQNINADGTAINHYVVIHPSYFSDYMLYMSNADISALLGAFFFSRWNVLQLHRTALLPLAWGEHQQRELNLHHRPGVQ</sequence>
<proteinExistence type="predicted"/>
<organism evidence="2 3">
    <name type="scientific">Angomonas deanei</name>
    <dbReference type="NCBI Taxonomy" id="59799"/>
    <lineage>
        <taxon>Eukaryota</taxon>
        <taxon>Discoba</taxon>
        <taxon>Euglenozoa</taxon>
        <taxon>Kinetoplastea</taxon>
        <taxon>Metakinetoplastina</taxon>
        <taxon>Trypanosomatida</taxon>
        <taxon>Trypanosomatidae</taxon>
        <taxon>Strigomonadinae</taxon>
        <taxon>Angomonas</taxon>
    </lineage>
</organism>
<name>A0A7G2CNF4_9TRYP</name>
<accession>A0A7G2CNF4</accession>
<dbReference type="AlphaFoldDB" id="A0A7G2CNF4"/>
<feature type="chain" id="PRO_5028872338" description="Beta-lactamase" evidence="1">
    <location>
        <begin position="26"/>
        <end position="428"/>
    </location>
</feature>